<dbReference type="PANTHER" id="PTHR13274">
    <property type="entry name" value="MITOCHONDRIAL RIBOSOMAL PROTEIN S25"/>
    <property type="match status" value="1"/>
</dbReference>
<feature type="region of interest" description="Disordered" evidence="5">
    <location>
        <begin position="168"/>
        <end position="197"/>
    </location>
</feature>
<dbReference type="AlphaFoldDB" id="A0AAD6IYA0"/>
<keyword evidence="7" id="KW-1185">Reference proteome</keyword>
<evidence type="ECO:0000313" key="7">
    <source>
        <dbReference type="Proteomes" id="UP001221413"/>
    </source>
</evidence>
<organism evidence="6 7">
    <name type="scientific">Drechslerella dactyloides</name>
    <name type="common">Nematode-trapping fungus</name>
    <name type="synonym">Arthrobotrys dactyloides</name>
    <dbReference type="NCBI Taxonomy" id="74499"/>
    <lineage>
        <taxon>Eukaryota</taxon>
        <taxon>Fungi</taxon>
        <taxon>Dikarya</taxon>
        <taxon>Ascomycota</taxon>
        <taxon>Pezizomycotina</taxon>
        <taxon>Orbiliomycetes</taxon>
        <taxon>Orbiliales</taxon>
        <taxon>Orbiliaceae</taxon>
        <taxon>Drechslerella</taxon>
    </lineage>
</organism>
<dbReference type="GO" id="GO:0005840">
    <property type="term" value="C:ribosome"/>
    <property type="evidence" value="ECO:0007669"/>
    <property type="project" value="UniProtKB-KW"/>
</dbReference>
<gene>
    <name evidence="6" type="ORF">Dda_4433</name>
</gene>
<dbReference type="Proteomes" id="UP001221413">
    <property type="component" value="Unassembled WGS sequence"/>
</dbReference>
<keyword evidence="4" id="KW-0687">Ribonucleoprotein</keyword>
<reference evidence="6" key="1">
    <citation type="submission" date="2023-01" db="EMBL/GenBank/DDBJ databases">
        <title>The chitinases involved in constricting ring structure development in the nematode-trapping fungus Drechslerella dactyloides.</title>
        <authorList>
            <person name="Wang R."/>
            <person name="Zhang L."/>
            <person name="Tang P."/>
            <person name="Li S."/>
            <person name="Liang L."/>
        </authorList>
    </citation>
    <scope>NUCLEOTIDE SEQUENCE</scope>
    <source>
        <strain evidence="6">YMF1.00031</strain>
    </source>
</reference>
<proteinExistence type="predicted"/>
<protein>
    <recommendedName>
        <fullName evidence="8">Ribosomal protein/NADH dehydrogenase domain-containing protein</fullName>
    </recommendedName>
</protein>
<name>A0AAD6IYA0_DREDA</name>
<sequence length="197" mass="21937">MPSPVARFRWLRAKLHSIRNGTGAVILPPTVHRLSLILNYRGANGHLGAGKFLRECLPRLKFHNPEVDMPVSINRAASTGPATLTVHFCDPPPPPPPNATNHTPKPTKTPTTTSTLDIDMLDRLPDEIMAELTAKASGTPYTEPARRSELADEAEYLRRRREGKLREKFTIRRQGRPKRKEKEGKVVSDGLDGLIQS</sequence>
<dbReference type="EMBL" id="JAQGDS010000005">
    <property type="protein sequence ID" value="KAJ6260209.1"/>
    <property type="molecule type" value="Genomic_DNA"/>
</dbReference>
<dbReference type="InterPro" id="IPR040049">
    <property type="entry name" value="Ribosomal_mS25/mL61"/>
</dbReference>
<keyword evidence="2" id="KW-0689">Ribosomal protein</keyword>
<dbReference type="PANTHER" id="PTHR13274:SF2">
    <property type="entry name" value="SMALL RIBOSOMAL SUBUNIT PROTEIN MS25"/>
    <property type="match status" value="1"/>
</dbReference>
<feature type="compositionally biased region" description="Low complexity" evidence="5">
    <location>
        <begin position="99"/>
        <end position="113"/>
    </location>
</feature>
<evidence type="ECO:0008006" key="8">
    <source>
        <dbReference type="Google" id="ProtNLM"/>
    </source>
</evidence>
<comment type="subcellular location">
    <subcellularLocation>
        <location evidence="1">Mitochondrion</location>
    </subcellularLocation>
</comment>
<evidence type="ECO:0000313" key="6">
    <source>
        <dbReference type="EMBL" id="KAJ6260209.1"/>
    </source>
</evidence>
<dbReference type="GO" id="GO:0005739">
    <property type="term" value="C:mitochondrion"/>
    <property type="evidence" value="ECO:0007669"/>
    <property type="project" value="UniProtKB-SubCell"/>
</dbReference>
<evidence type="ECO:0000256" key="4">
    <source>
        <dbReference type="ARBA" id="ARBA00023274"/>
    </source>
</evidence>
<dbReference type="GO" id="GO:1990904">
    <property type="term" value="C:ribonucleoprotein complex"/>
    <property type="evidence" value="ECO:0007669"/>
    <property type="project" value="UniProtKB-KW"/>
</dbReference>
<evidence type="ECO:0000256" key="3">
    <source>
        <dbReference type="ARBA" id="ARBA00023128"/>
    </source>
</evidence>
<evidence type="ECO:0000256" key="5">
    <source>
        <dbReference type="SAM" id="MobiDB-lite"/>
    </source>
</evidence>
<keyword evidence="3" id="KW-0496">Mitochondrion</keyword>
<accession>A0AAD6IYA0</accession>
<dbReference type="GO" id="GO:0003735">
    <property type="term" value="F:structural constituent of ribosome"/>
    <property type="evidence" value="ECO:0007669"/>
    <property type="project" value="InterPro"/>
</dbReference>
<feature type="region of interest" description="Disordered" evidence="5">
    <location>
        <begin position="89"/>
        <end position="113"/>
    </location>
</feature>
<evidence type="ECO:0000256" key="2">
    <source>
        <dbReference type="ARBA" id="ARBA00022980"/>
    </source>
</evidence>
<evidence type="ECO:0000256" key="1">
    <source>
        <dbReference type="ARBA" id="ARBA00004173"/>
    </source>
</evidence>
<comment type="caution">
    <text evidence="6">The sequence shown here is derived from an EMBL/GenBank/DDBJ whole genome shotgun (WGS) entry which is preliminary data.</text>
</comment>
<feature type="region of interest" description="Disordered" evidence="5">
    <location>
        <begin position="135"/>
        <end position="154"/>
    </location>
</feature>